<feature type="domain" description="Protein kinase" evidence="14">
    <location>
        <begin position="61"/>
        <end position="321"/>
    </location>
</feature>
<dbReference type="SUPFAM" id="SSF48452">
    <property type="entry name" value="TPR-like"/>
    <property type="match status" value="1"/>
</dbReference>
<evidence type="ECO:0000256" key="6">
    <source>
        <dbReference type="ARBA" id="ARBA00022707"/>
    </source>
</evidence>
<evidence type="ECO:0000256" key="10">
    <source>
        <dbReference type="ARBA" id="ARBA00023136"/>
    </source>
</evidence>
<evidence type="ECO:0000256" key="12">
    <source>
        <dbReference type="RuleBase" id="RU369005"/>
    </source>
</evidence>
<evidence type="ECO:0000256" key="3">
    <source>
        <dbReference type="ARBA" id="ARBA00022475"/>
    </source>
</evidence>
<keyword evidence="5 12" id="KW-0808">Transferase</keyword>
<comment type="function">
    <text evidence="12">Serine/threonine kinase that acts as positive regulator of brassinosteroid (BR) signaling downstream of the receptor kinase BRI1.</text>
</comment>
<evidence type="ECO:0000256" key="9">
    <source>
        <dbReference type="ARBA" id="ARBA00022840"/>
    </source>
</evidence>
<dbReference type="InterPro" id="IPR000719">
    <property type="entry name" value="Prot_kinase_dom"/>
</dbReference>
<comment type="caution">
    <text evidence="15">The sequence shown here is derived from an EMBL/GenBank/DDBJ whole genome shotgun (WGS) entry which is preliminary data.</text>
</comment>
<evidence type="ECO:0000256" key="8">
    <source>
        <dbReference type="ARBA" id="ARBA00022777"/>
    </source>
</evidence>
<comment type="similarity">
    <text evidence="2 12">Belongs to the protein kinase superfamily. Ser/Thr protein kinase family.</text>
</comment>
<dbReference type="Proteomes" id="UP000824890">
    <property type="component" value="Unassembled WGS sequence"/>
</dbReference>
<dbReference type="EMBL" id="JAGKQM010000003">
    <property type="protein sequence ID" value="KAH0935178.1"/>
    <property type="molecule type" value="Genomic_DNA"/>
</dbReference>
<evidence type="ECO:0000256" key="11">
    <source>
        <dbReference type="ARBA" id="ARBA00023288"/>
    </source>
</evidence>
<gene>
    <name evidence="15" type="ORF">HID58_012295</name>
</gene>
<keyword evidence="16" id="KW-1185">Reference proteome</keyword>
<proteinExistence type="inferred from homology"/>
<reference evidence="15 16" key="1">
    <citation type="submission" date="2021-05" db="EMBL/GenBank/DDBJ databases">
        <title>Genome Assembly of Synthetic Allotetraploid Brassica napus Reveals Homoeologous Exchanges between Subgenomes.</title>
        <authorList>
            <person name="Davis J.T."/>
        </authorList>
    </citation>
    <scope>NUCLEOTIDE SEQUENCE [LARGE SCALE GENOMIC DNA]</scope>
    <source>
        <strain evidence="16">cv. Da-Ae</strain>
        <tissue evidence="15">Seedling</tissue>
    </source>
</reference>
<evidence type="ECO:0000256" key="7">
    <source>
        <dbReference type="ARBA" id="ARBA00022741"/>
    </source>
</evidence>
<dbReference type="Pfam" id="PF25575">
    <property type="entry name" value="TPR_BSK1_C"/>
    <property type="match status" value="1"/>
</dbReference>
<keyword evidence="9 12" id="KW-0067">ATP-binding</keyword>
<evidence type="ECO:0000259" key="14">
    <source>
        <dbReference type="PROSITE" id="PS50011"/>
    </source>
</evidence>
<evidence type="ECO:0000256" key="2">
    <source>
        <dbReference type="ARBA" id="ARBA00008684"/>
    </source>
</evidence>
<keyword evidence="6 12" id="KW-0519">Myristate</keyword>
<dbReference type="Gene3D" id="1.10.510.10">
    <property type="entry name" value="Transferase(Phosphotransferase) domain 1"/>
    <property type="match status" value="2"/>
</dbReference>
<organism evidence="15 16">
    <name type="scientific">Brassica napus</name>
    <name type="common">Rape</name>
    <dbReference type="NCBI Taxonomy" id="3708"/>
    <lineage>
        <taxon>Eukaryota</taxon>
        <taxon>Viridiplantae</taxon>
        <taxon>Streptophyta</taxon>
        <taxon>Embryophyta</taxon>
        <taxon>Tracheophyta</taxon>
        <taxon>Spermatophyta</taxon>
        <taxon>Magnoliopsida</taxon>
        <taxon>eudicotyledons</taxon>
        <taxon>Gunneridae</taxon>
        <taxon>Pentapetalae</taxon>
        <taxon>rosids</taxon>
        <taxon>malvids</taxon>
        <taxon>Brassicales</taxon>
        <taxon>Brassicaceae</taxon>
        <taxon>Brassiceae</taxon>
        <taxon>Brassica</taxon>
    </lineage>
</organism>
<keyword evidence="3 12" id="KW-1003">Cell membrane</keyword>
<dbReference type="InterPro" id="IPR011990">
    <property type="entry name" value="TPR-like_helical_dom_sf"/>
</dbReference>
<dbReference type="InterPro" id="IPR011009">
    <property type="entry name" value="Kinase-like_dom_sf"/>
</dbReference>
<dbReference type="InterPro" id="IPR058209">
    <property type="entry name" value="TPR_BSK1_C"/>
</dbReference>
<comment type="subcellular location">
    <subcellularLocation>
        <location evidence="1 12">Cell membrane</location>
        <topology evidence="1 12">Lipid-anchor</topology>
    </subcellularLocation>
</comment>
<dbReference type="SUPFAM" id="SSF56112">
    <property type="entry name" value="Protein kinase-like (PK-like)"/>
    <property type="match status" value="2"/>
</dbReference>
<dbReference type="InterPro" id="IPR045845">
    <property type="entry name" value="BSK"/>
</dbReference>
<comment type="catalytic activity">
    <reaction evidence="12">
        <text>L-threonyl-[protein] + ATP = O-phospho-L-threonyl-[protein] + ADP + H(+)</text>
        <dbReference type="Rhea" id="RHEA:46608"/>
        <dbReference type="Rhea" id="RHEA-COMP:11060"/>
        <dbReference type="Rhea" id="RHEA-COMP:11605"/>
        <dbReference type="ChEBI" id="CHEBI:15378"/>
        <dbReference type="ChEBI" id="CHEBI:30013"/>
        <dbReference type="ChEBI" id="CHEBI:30616"/>
        <dbReference type="ChEBI" id="CHEBI:61977"/>
        <dbReference type="ChEBI" id="CHEBI:456216"/>
        <dbReference type="EC" id="2.7.11.1"/>
    </reaction>
</comment>
<dbReference type="PANTHER" id="PTHR45863:SF30">
    <property type="entry name" value="SERINE_THREONINE-PROTEIN KINASE BSK"/>
    <property type="match status" value="1"/>
</dbReference>
<sequence length="788" mass="88721">MKSKDADHVITSPDHVITSPDHPSVQHQLESVTEDQVEQESQVPCFKRFALRELFDATNGFSGKCIVPGGEMQDLNLVYGGMIEGTGLVAIKRLSKLTWPDAQQFVDQATAVGNLRSKRLVNLLGYCVEGGERLLVAEYMPYGNRQEIPWEMRVRVAYYIAQALDYCNIESQKIYHDLSASRILFDEDGDPRLSTFGLIKNSRYGTRYSTNLTYTPPEFSETGIIIPESVIYHYGNVLVELVSGKHIPPNHAFDIIMEKNAMLLMDSSLEGRFESEDATKLLNLASKCLQKNPEDRPDTESLISAAAPLQKLEEISSHFLMESSVTTIHAFSSQKGLFSDGPHLTVTEEQVDHEDQVDHENQVEQENQIPCFKKFTLSELFYIISEFSPSCIVSEGGVKDFNEVYIGKLEGNVLVAVKRFSKLTWPDARHFVDQATAVGKLRSKIGNRQEIPWEMRVRVAYYIAQALDYCNVKNQKIYHDLSASRILFDEEGDPRLSTFGLIKNRRDGINYSTNLTYAPPEFSETGTIIPESVIYSYGNVLIELVSGKRIPPNHAFDIIIEKHAMLLMDSSLEGRFENEDATKLVNLASKCLLNNPEDRPDTKSLVSAAAPLQKQEEISSYFLMLLPKSTVMQPTMLSPLRKACSRKDHSAVYEILLKTGYSDEGAESDHLVTLENQELVQTKNLGDNAFRDQDFINAIKYYSKLVRMMSSSPYATVFARRSFSYLVTGEHDPALGDAMKAQCCIPGWPTAFYLQALALWELGMESDARDMINEGAALEARRLQTTER</sequence>
<keyword evidence="4 12" id="KW-0723">Serine/threonine-protein kinase</keyword>
<keyword evidence="12" id="KW-1070">Brassinosteroid signaling pathway</keyword>
<protein>
    <recommendedName>
        <fullName evidence="12">Serine/threonine-protein kinase BSK</fullName>
        <ecNumber evidence="12">2.7.11.1</ecNumber>
    </recommendedName>
    <alternativeName>
        <fullName evidence="12">Brassinosteroid-signaling kinase</fullName>
    </alternativeName>
</protein>
<dbReference type="EC" id="2.7.11.1" evidence="12"/>
<keyword evidence="8 12" id="KW-0418">Kinase</keyword>
<dbReference type="Pfam" id="PF00069">
    <property type="entry name" value="Pkinase"/>
    <property type="match status" value="1"/>
</dbReference>
<evidence type="ECO:0000313" key="15">
    <source>
        <dbReference type="EMBL" id="KAH0935178.1"/>
    </source>
</evidence>
<evidence type="ECO:0000256" key="13">
    <source>
        <dbReference type="SAM" id="MobiDB-lite"/>
    </source>
</evidence>
<keyword evidence="11 12" id="KW-0449">Lipoprotein</keyword>
<accession>A0ABQ8E145</accession>
<feature type="region of interest" description="Disordered" evidence="13">
    <location>
        <begin position="1"/>
        <end position="22"/>
    </location>
</feature>
<dbReference type="Gene3D" id="1.25.40.10">
    <property type="entry name" value="Tetratricopeptide repeat domain"/>
    <property type="match status" value="1"/>
</dbReference>
<feature type="domain" description="Protein kinase" evidence="14">
    <location>
        <begin position="309"/>
        <end position="622"/>
    </location>
</feature>
<evidence type="ECO:0000256" key="1">
    <source>
        <dbReference type="ARBA" id="ARBA00004193"/>
    </source>
</evidence>
<dbReference type="PROSITE" id="PS50011">
    <property type="entry name" value="PROTEIN_KINASE_DOM"/>
    <property type="match status" value="2"/>
</dbReference>
<evidence type="ECO:0000256" key="5">
    <source>
        <dbReference type="ARBA" id="ARBA00022679"/>
    </source>
</evidence>
<dbReference type="InterPro" id="IPR001245">
    <property type="entry name" value="Ser-Thr/Tyr_kinase_cat_dom"/>
</dbReference>
<evidence type="ECO:0000256" key="4">
    <source>
        <dbReference type="ARBA" id="ARBA00022527"/>
    </source>
</evidence>
<keyword evidence="10 12" id="KW-0472">Membrane</keyword>
<dbReference type="PANTHER" id="PTHR45863">
    <property type="entry name" value="SERINE/THREONINE-PROTEIN KINASE BSK5"/>
    <property type="match status" value="1"/>
</dbReference>
<comment type="catalytic activity">
    <reaction evidence="12">
        <text>L-seryl-[protein] + ATP = O-phospho-L-seryl-[protein] + ADP + H(+)</text>
        <dbReference type="Rhea" id="RHEA:17989"/>
        <dbReference type="Rhea" id="RHEA-COMP:9863"/>
        <dbReference type="Rhea" id="RHEA-COMP:11604"/>
        <dbReference type="ChEBI" id="CHEBI:15378"/>
        <dbReference type="ChEBI" id="CHEBI:29999"/>
        <dbReference type="ChEBI" id="CHEBI:30616"/>
        <dbReference type="ChEBI" id="CHEBI:83421"/>
        <dbReference type="ChEBI" id="CHEBI:456216"/>
        <dbReference type="EC" id="2.7.11.1"/>
    </reaction>
</comment>
<keyword evidence="7 12" id="KW-0547">Nucleotide-binding</keyword>
<comment type="subunit">
    <text evidence="12">Interacts with BRI1.</text>
</comment>
<dbReference type="Gene3D" id="3.30.200.20">
    <property type="entry name" value="Phosphorylase Kinase, domain 1"/>
    <property type="match status" value="2"/>
</dbReference>
<name>A0ABQ8E145_BRANA</name>
<evidence type="ECO:0000313" key="16">
    <source>
        <dbReference type="Proteomes" id="UP000824890"/>
    </source>
</evidence>
<dbReference type="Pfam" id="PF07714">
    <property type="entry name" value="PK_Tyr_Ser-Thr"/>
    <property type="match status" value="1"/>
</dbReference>